<proteinExistence type="predicted"/>
<dbReference type="PROSITE" id="PS50006">
    <property type="entry name" value="FHA_DOMAIN"/>
    <property type="match status" value="1"/>
</dbReference>
<gene>
    <name evidence="2" type="ORF">ACFQ2X_03845</name>
</gene>
<dbReference type="Gene3D" id="2.60.200.20">
    <property type="match status" value="1"/>
</dbReference>
<feature type="domain" description="FHA" evidence="1">
    <location>
        <begin position="19"/>
        <end position="68"/>
    </location>
</feature>
<dbReference type="PANTHER" id="PTHR23308">
    <property type="entry name" value="NUCLEAR INHIBITOR OF PROTEIN PHOSPHATASE-1"/>
    <property type="match status" value="1"/>
</dbReference>
<dbReference type="InterPro" id="IPR050923">
    <property type="entry name" value="Cell_Proc_Reg/RNA_Proc"/>
</dbReference>
<dbReference type="Pfam" id="PF00498">
    <property type="entry name" value="FHA"/>
    <property type="match status" value="1"/>
</dbReference>
<dbReference type="InterPro" id="IPR000253">
    <property type="entry name" value="FHA_dom"/>
</dbReference>
<dbReference type="RefSeq" id="WP_230437547.1">
    <property type="nucleotide sequence ID" value="NZ_CP087715.1"/>
</dbReference>
<name>A0ABW3U8M1_9GAMM</name>
<evidence type="ECO:0000313" key="3">
    <source>
        <dbReference type="Proteomes" id="UP001597264"/>
    </source>
</evidence>
<evidence type="ECO:0000313" key="2">
    <source>
        <dbReference type="EMBL" id="MFD1215719.1"/>
    </source>
</evidence>
<keyword evidence="3" id="KW-1185">Reference proteome</keyword>
<dbReference type="EMBL" id="JBHTLR010000004">
    <property type="protein sequence ID" value="MFD1215719.1"/>
    <property type="molecule type" value="Genomic_DNA"/>
</dbReference>
<dbReference type="InterPro" id="IPR008984">
    <property type="entry name" value="SMAD_FHA_dom_sf"/>
</dbReference>
<organism evidence="2 3">
    <name type="scientific">Microbulbifer celer</name>
    <dbReference type="NCBI Taxonomy" id="435905"/>
    <lineage>
        <taxon>Bacteria</taxon>
        <taxon>Pseudomonadati</taxon>
        <taxon>Pseudomonadota</taxon>
        <taxon>Gammaproteobacteria</taxon>
        <taxon>Cellvibrionales</taxon>
        <taxon>Microbulbiferaceae</taxon>
        <taxon>Microbulbifer</taxon>
    </lineage>
</organism>
<sequence length="327" mass="36586">MACLQHPDRDQPVYLLAHHTIGRRAGAADTRITAPEISGIHASIQWSGCQWVIRDLSRNGTWVNGIQLIPAKNQPLGLGDEICFGRAGNPVWKVENLDPPENLLLDLHSGEAQSLESYHLLPDEHDPIASLHFNPVNGVWIYELLDGSDTRETARIVNHGSRIDCARDSWELFLGNSQGATTELAMKNLCISDFRLRLTVSHHEEHVQLQLTKSDLTVDLAARSHNYLLLYLARARIRDLNRGIDVPDQGWVAIDLATRELGITVNHLNTQIFRARKQISNSLPDAIDTSSLVERRSHEMRLGCNQLDIFKGSQKEIIEASTEAATE</sequence>
<dbReference type="CDD" id="cd00060">
    <property type="entry name" value="FHA"/>
    <property type="match status" value="1"/>
</dbReference>
<comment type="caution">
    <text evidence="2">The sequence shown here is derived from an EMBL/GenBank/DDBJ whole genome shotgun (WGS) entry which is preliminary data.</text>
</comment>
<dbReference type="SMART" id="SM00240">
    <property type="entry name" value="FHA"/>
    <property type="match status" value="1"/>
</dbReference>
<evidence type="ECO:0000259" key="1">
    <source>
        <dbReference type="PROSITE" id="PS50006"/>
    </source>
</evidence>
<dbReference type="SUPFAM" id="SSF49879">
    <property type="entry name" value="SMAD/FHA domain"/>
    <property type="match status" value="1"/>
</dbReference>
<accession>A0ABW3U8M1</accession>
<protein>
    <submittedName>
        <fullName evidence="2">FHA domain-containing protein</fullName>
    </submittedName>
</protein>
<reference evidence="3" key="1">
    <citation type="journal article" date="2019" name="Int. J. Syst. Evol. Microbiol.">
        <title>The Global Catalogue of Microorganisms (GCM) 10K type strain sequencing project: providing services to taxonomists for standard genome sequencing and annotation.</title>
        <authorList>
            <consortium name="The Broad Institute Genomics Platform"/>
            <consortium name="The Broad Institute Genome Sequencing Center for Infectious Disease"/>
            <person name="Wu L."/>
            <person name="Ma J."/>
        </authorList>
    </citation>
    <scope>NUCLEOTIDE SEQUENCE [LARGE SCALE GENOMIC DNA]</scope>
    <source>
        <strain evidence="3">CCUG 54356</strain>
    </source>
</reference>
<dbReference type="Proteomes" id="UP001597264">
    <property type="component" value="Unassembled WGS sequence"/>
</dbReference>